<dbReference type="InterPro" id="IPR000731">
    <property type="entry name" value="SSD"/>
</dbReference>
<feature type="region of interest" description="Disordered" evidence="8">
    <location>
        <begin position="1"/>
        <end position="30"/>
    </location>
</feature>
<feature type="transmembrane region" description="Helical" evidence="9">
    <location>
        <begin position="809"/>
        <end position="826"/>
    </location>
</feature>
<dbReference type="FunFam" id="1.20.1640.10:FF:000007">
    <property type="entry name" value="Protein patched homolog 1"/>
    <property type="match status" value="1"/>
</dbReference>
<keyword evidence="12" id="KW-1185">Reference proteome</keyword>
<feature type="transmembrane region" description="Helical" evidence="9">
    <location>
        <begin position="531"/>
        <end position="553"/>
    </location>
</feature>
<organism evidence="11 12">
    <name type="scientific">Amphiprion ocellaris</name>
    <name type="common">Clown anemonefish</name>
    <dbReference type="NCBI Taxonomy" id="80972"/>
    <lineage>
        <taxon>Eukaryota</taxon>
        <taxon>Metazoa</taxon>
        <taxon>Chordata</taxon>
        <taxon>Craniata</taxon>
        <taxon>Vertebrata</taxon>
        <taxon>Euteleostomi</taxon>
        <taxon>Actinopterygii</taxon>
        <taxon>Neopterygii</taxon>
        <taxon>Teleostei</taxon>
        <taxon>Neoteleostei</taxon>
        <taxon>Acanthomorphata</taxon>
        <taxon>Ovalentaria</taxon>
        <taxon>Pomacentridae</taxon>
        <taxon>Amphiprion</taxon>
    </lineage>
</organism>
<dbReference type="Pfam" id="PF12349">
    <property type="entry name" value="Sterol-sensing"/>
    <property type="match status" value="1"/>
</dbReference>
<evidence type="ECO:0000256" key="5">
    <source>
        <dbReference type="ARBA" id="ARBA00023136"/>
    </source>
</evidence>
<dbReference type="SUPFAM" id="SSF82866">
    <property type="entry name" value="Multidrug efflux transporter AcrB transmembrane domain"/>
    <property type="match status" value="2"/>
</dbReference>
<feature type="region of interest" description="Disordered" evidence="8">
    <location>
        <begin position="1306"/>
        <end position="1404"/>
    </location>
</feature>
<feature type="transmembrane region" description="Helical" evidence="9">
    <location>
        <begin position="1095"/>
        <end position="1114"/>
    </location>
</feature>
<dbReference type="PROSITE" id="PS50156">
    <property type="entry name" value="SSD"/>
    <property type="match status" value="1"/>
</dbReference>
<evidence type="ECO:0000256" key="2">
    <source>
        <dbReference type="ARBA" id="ARBA00005585"/>
    </source>
</evidence>
<dbReference type="Proteomes" id="UP001501940">
    <property type="component" value="Chromosome 10"/>
</dbReference>
<dbReference type="FunFam" id="1.20.1640.10:FF:000003">
    <property type="entry name" value="protein patched homolog 1"/>
    <property type="match status" value="1"/>
</dbReference>
<protein>
    <recommendedName>
        <fullName evidence="10">SSD domain-containing protein</fullName>
    </recommendedName>
</protein>
<reference evidence="11" key="3">
    <citation type="submission" date="2025-09" db="UniProtKB">
        <authorList>
            <consortium name="Ensembl"/>
        </authorList>
    </citation>
    <scope>IDENTIFICATION</scope>
</reference>
<evidence type="ECO:0000256" key="9">
    <source>
        <dbReference type="SAM" id="Phobius"/>
    </source>
</evidence>
<feature type="transmembrane region" description="Helical" evidence="9">
    <location>
        <begin position="1165"/>
        <end position="1187"/>
    </location>
</feature>
<dbReference type="InterPro" id="IPR004766">
    <property type="entry name" value="TM_rcpt_patched"/>
</dbReference>
<gene>
    <name evidence="11" type="primary">PTCH2</name>
</gene>
<evidence type="ECO:0000256" key="6">
    <source>
        <dbReference type="ARBA" id="ARBA00023170"/>
    </source>
</evidence>
<keyword evidence="6" id="KW-0675">Receptor</keyword>
<evidence type="ECO:0000256" key="7">
    <source>
        <dbReference type="ARBA" id="ARBA00023180"/>
    </source>
</evidence>
<evidence type="ECO:0000256" key="1">
    <source>
        <dbReference type="ARBA" id="ARBA00004141"/>
    </source>
</evidence>
<keyword evidence="4 9" id="KW-1133">Transmembrane helix</keyword>
<dbReference type="GO" id="GO:0005119">
    <property type="term" value="F:smoothened binding"/>
    <property type="evidence" value="ECO:0007669"/>
    <property type="project" value="TreeGrafter"/>
</dbReference>
<feature type="transmembrane region" description="Helical" evidence="9">
    <location>
        <begin position="489"/>
        <end position="510"/>
    </location>
</feature>
<dbReference type="GeneTree" id="ENSGT00940000159901"/>
<sequence length="1499" mass="164870">MASDRGVPGAGVFGDLPPSYTRSQPPANPDLLRRPSYCHAAFALKQISKGKAVGQKAPLWIRARFQAFLFSLGCHIQRHCGKVLFIGLLVFGALSVGLRVAAIETNIEQLWVEAGSRVSTELRYTREKQGEESVFTSQMLIQTPKEEGTNILTQEALLVHMEAALSASKVQVSLFGKSWDLNKICYKSGVPIIENVMIERMIDKLFPCMIITPLDCFWEGAKLQGGSAYLPGMPDIQWMNLDPVKLMEELSQFTSLEGFKEMLDKAQVGHAYMNRPCLDPSDPDCPLSAPNKEQGESPDIAGRLQGGCHGFSQKFMHWQEELILGGRVKNSQDALLRLVCVFSSAEALQTMFLLMSPKQLYEHFKDDYEIHDINWNEEKATAILESWQRKFVEVVHQSIPSNSSQSIHAFSTTTLNDIMKSFSDVSVIRVAGGYLLMLAYACVTMLRWDCAKSQGAVGLAGVLLVALSVAAGLGLCSLLGLSFNAATTQVLPFLALGIGVDDMFLLAHSFTETGINIPFKERTGDCLRRTGTSVALTSVNNMIAFFMAALVPIPALRAFSLQAAIVVVFNFAMVLLIFPAILSLDLHRREDKRLDVLCCLYSPCSDRVIHLSPHELSDAGEQPHTPTTGTAHTHQYAAGSTITTSTQITTTVQAFTQCDAAGQHIVTILPPTSQISTSPPSIILCPTSQAQAISPSPTTTSVPDPYGSQLFTPTSSSTRDLLAQVDDSKSGKKCVPLPFLHWNLSSFAREKYAPLLLKPKSKALVVVLFLGLLGLSLYGTTMVHDGLYLTDIVPRDTKEYDFIDAQFKYFSFYNMYLVTMDGFDYARSQRLLIQLHNAFNSVKYVVRDGDNKLPRMWLHYFQDWLRGLQAAFDADWQAGRITADSYRNSTEDGALAYKLLIQTGSKKEPFNYSQLTSRRLLDAEGLIPPEVFYIYLTVWVSNDPLGYAASQANFYPHPREWIHDKYDTTGENLRIPAAEPLEFAQFPFYLNGLRQASDFVEAIESVRAICDEFSRKGVFNYPNGYPFLFWEQYIGLRHWFLLAISVVLACTFLVCAILLLNPWTAGIIVFILAMMTVELFGIMGLIGIKLSAIPVVILIASVGIGVEFTVHIALGFLTAIGNRNHRSAVALEHMFAPVVDGAISTLLGVLMLAGSEFDFIMRYFFAVLAILTVLGVLNGLVLLPVLLSMMGPPAEVTPVDNASCLPTPSPEPPLPPPMTHHGYYTGHHNPRSSRQQAFSESSDSEYYSELTTTSATGEEDYKYCDRNAYLASHTGVPPATSHILLEASKNPSFPKLTVVKPFRENATAPGGRIEPLNESSHNAQSHLSSQVTCWDGNKREQQKGLQRLQAPAGQHLPSDRANFPGRTCQSGPRLQNGRGPQPNRTKGSSYIHSNSALPTQQGSAGGPVTMVTATASVTVAVHPTLPGAAYQGYMHEGFDTDSESDCFEAAKRTCGDKTNFSSCKRDSLELQDLEAAQGQTEYQLSKTQGGLRIQASKDC</sequence>
<evidence type="ECO:0000256" key="4">
    <source>
        <dbReference type="ARBA" id="ARBA00022989"/>
    </source>
</evidence>
<dbReference type="PANTHER" id="PTHR46022:SF3">
    <property type="entry name" value="PROTEIN PATCHED HOMOLOG 2"/>
    <property type="match status" value="1"/>
</dbReference>
<feature type="transmembrane region" description="Helical" evidence="9">
    <location>
        <begin position="1039"/>
        <end position="1060"/>
    </location>
</feature>
<accession>A0AAQ5Z2Z5</accession>
<feature type="transmembrane region" description="Helical" evidence="9">
    <location>
        <begin position="458"/>
        <end position="483"/>
    </location>
</feature>
<feature type="compositionally biased region" description="Polar residues" evidence="8">
    <location>
        <begin position="1382"/>
        <end position="1402"/>
    </location>
</feature>
<feature type="compositionally biased region" description="Polar residues" evidence="8">
    <location>
        <begin position="1317"/>
        <end position="1332"/>
    </location>
</feature>
<keyword evidence="3 9" id="KW-0812">Transmembrane</keyword>
<feature type="transmembrane region" description="Helical" evidence="9">
    <location>
        <begin position="559"/>
        <end position="584"/>
    </location>
</feature>
<dbReference type="GO" id="GO:0097108">
    <property type="term" value="F:hedgehog family protein binding"/>
    <property type="evidence" value="ECO:0007669"/>
    <property type="project" value="TreeGrafter"/>
</dbReference>
<feature type="compositionally biased region" description="Pro residues" evidence="8">
    <location>
        <begin position="1207"/>
        <end position="1218"/>
    </location>
</feature>
<comment type="subcellular location">
    <subcellularLocation>
        <location evidence="1">Membrane</location>
        <topology evidence="1">Multi-pass membrane protein</topology>
    </subcellularLocation>
</comment>
<proteinExistence type="inferred from homology"/>
<feature type="transmembrane region" description="Helical" evidence="9">
    <location>
        <begin position="427"/>
        <end position="446"/>
    </location>
</feature>
<reference evidence="11" key="2">
    <citation type="submission" date="2025-08" db="UniProtKB">
        <authorList>
            <consortium name="Ensembl"/>
        </authorList>
    </citation>
    <scope>IDENTIFICATION</scope>
</reference>
<evidence type="ECO:0000313" key="11">
    <source>
        <dbReference type="Ensembl" id="ENSAOCP00000059544.1"/>
    </source>
</evidence>
<keyword evidence="5 9" id="KW-0472">Membrane</keyword>
<dbReference type="PANTHER" id="PTHR46022">
    <property type="entry name" value="PROTEIN PATCHED"/>
    <property type="match status" value="1"/>
</dbReference>
<evidence type="ECO:0000313" key="12">
    <source>
        <dbReference type="Proteomes" id="UP001501940"/>
    </source>
</evidence>
<feature type="transmembrane region" description="Helical" evidence="9">
    <location>
        <begin position="763"/>
        <end position="789"/>
    </location>
</feature>
<evidence type="ECO:0000256" key="3">
    <source>
        <dbReference type="ARBA" id="ARBA00022692"/>
    </source>
</evidence>
<name>A0AAQ5Z2Z5_AMPOC</name>
<evidence type="ECO:0000256" key="8">
    <source>
        <dbReference type="SAM" id="MobiDB-lite"/>
    </source>
</evidence>
<keyword evidence="7" id="KW-0325">Glycoprotein</keyword>
<dbReference type="NCBIfam" id="TIGR00918">
    <property type="entry name" value="2A060602"/>
    <property type="match status" value="1"/>
</dbReference>
<dbReference type="GO" id="GO:0045879">
    <property type="term" value="P:negative regulation of smoothened signaling pathway"/>
    <property type="evidence" value="ECO:0007669"/>
    <property type="project" value="TreeGrafter"/>
</dbReference>
<dbReference type="GO" id="GO:0005886">
    <property type="term" value="C:plasma membrane"/>
    <property type="evidence" value="ECO:0007669"/>
    <property type="project" value="TreeGrafter"/>
</dbReference>
<dbReference type="Gene3D" id="1.20.1640.10">
    <property type="entry name" value="Multidrug efflux transporter AcrB transmembrane domain"/>
    <property type="match status" value="2"/>
</dbReference>
<dbReference type="InterPro" id="IPR053958">
    <property type="entry name" value="HMGCR/SNAP/NPC1-like_SSD"/>
</dbReference>
<dbReference type="GO" id="GO:0008158">
    <property type="term" value="F:hedgehog receptor activity"/>
    <property type="evidence" value="ECO:0007669"/>
    <property type="project" value="InterPro"/>
</dbReference>
<feature type="transmembrane region" description="Helical" evidence="9">
    <location>
        <begin position="1066"/>
        <end position="1088"/>
    </location>
</feature>
<feature type="region of interest" description="Disordered" evidence="8">
    <location>
        <begin position="1201"/>
        <end position="1252"/>
    </location>
</feature>
<feature type="transmembrane region" description="Helical" evidence="9">
    <location>
        <begin position="1134"/>
        <end position="1153"/>
    </location>
</feature>
<feature type="domain" description="SSD" evidence="10">
    <location>
        <begin position="426"/>
        <end position="584"/>
    </location>
</feature>
<dbReference type="Ensembl" id="ENSAOCT00000070656.1">
    <property type="protein sequence ID" value="ENSAOCP00000059544.1"/>
    <property type="gene ID" value="ENSAOCG00000016756.2"/>
</dbReference>
<reference evidence="11 12" key="1">
    <citation type="submission" date="2022-01" db="EMBL/GenBank/DDBJ databases">
        <title>A chromosome-scale genome assembly of the false clownfish, Amphiprion ocellaris.</title>
        <authorList>
            <person name="Ryu T."/>
        </authorList>
    </citation>
    <scope>NUCLEOTIDE SEQUENCE [LARGE SCALE GENOMIC DNA]</scope>
</reference>
<feature type="compositionally biased region" description="Low complexity" evidence="8">
    <location>
        <begin position="1239"/>
        <end position="1252"/>
    </location>
</feature>
<evidence type="ECO:0000259" key="10">
    <source>
        <dbReference type="PROSITE" id="PS50156"/>
    </source>
</evidence>
<comment type="similarity">
    <text evidence="2">Belongs to the patched family.</text>
</comment>